<feature type="domain" description="Solute-binding protein family 3/N-terminal" evidence="3">
    <location>
        <begin position="44"/>
        <end position="276"/>
    </location>
</feature>
<evidence type="ECO:0000256" key="1">
    <source>
        <dbReference type="ARBA" id="ARBA00022729"/>
    </source>
</evidence>
<dbReference type="PANTHER" id="PTHR35936:SF17">
    <property type="entry name" value="ARGININE-BINDING EXTRACELLULAR PROTEIN ARTP"/>
    <property type="match status" value="1"/>
</dbReference>
<protein>
    <submittedName>
        <fullName evidence="4">Putative methanol oxidation protein</fullName>
    </submittedName>
</protein>
<gene>
    <name evidence="4" type="ORF">MB2181_01890</name>
</gene>
<dbReference type="NCBIfam" id="TIGR03871">
    <property type="entry name" value="ABC_peri_MoxJ_2"/>
    <property type="match status" value="1"/>
</dbReference>
<evidence type="ECO:0000256" key="2">
    <source>
        <dbReference type="SAM" id="SignalP"/>
    </source>
</evidence>
<sequence length="294" mass="33044">MLKKIVGIALLLMMNGMTHAADNIEVNADMGKPGQPTRVPQGNEFKVCADQNNLPYSNSAGEGFENKIAEVLAADLGRELSYQYWPDRFGFLRNTLNAYRCDYIIGTNTTYDALGTTKPYYKAGHVWVYRKDSGFDIKDWSSPDLKKGTIGVNDKSPVAVALNANGLMFNAKPYRIQRDLNMSPGQMIDDLVKGDIDVAIAWGPIGGYYAKKSNADLVVVQIPEYASDESKLNGKTYWNISGGVRKKETERRDELEKVIDRNIDKIYQIMEDFGIPYAKPSFDDRLDGYKRHKN</sequence>
<dbReference type="Gene3D" id="3.40.190.10">
    <property type="entry name" value="Periplasmic binding protein-like II"/>
    <property type="match status" value="2"/>
</dbReference>
<evidence type="ECO:0000259" key="3">
    <source>
        <dbReference type="SMART" id="SM00062"/>
    </source>
</evidence>
<proteinExistence type="predicted"/>
<evidence type="ECO:0000313" key="4">
    <source>
        <dbReference type="EMBL" id="EAV46785.1"/>
    </source>
</evidence>
<dbReference type="EMBL" id="AAUX01000001">
    <property type="protein sequence ID" value="EAV46785.1"/>
    <property type="molecule type" value="Genomic_DNA"/>
</dbReference>
<dbReference type="SMART" id="SM00062">
    <property type="entry name" value="PBPb"/>
    <property type="match status" value="1"/>
</dbReference>
<keyword evidence="5" id="KW-1185">Reference proteome</keyword>
<keyword evidence="1 2" id="KW-0732">Signal</keyword>
<feature type="chain" id="PRO_5002628484" evidence="2">
    <location>
        <begin position="21"/>
        <end position="294"/>
    </location>
</feature>
<dbReference type="InterPro" id="IPR022448">
    <property type="entry name" value="Quinoprotein_dehydrogenase"/>
</dbReference>
<organism evidence="4 5">
    <name type="scientific">Methylophilales bacterium HTCC2181</name>
    <dbReference type="NCBI Taxonomy" id="383631"/>
    <lineage>
        <taxon>Bacteria</taxon>
        <taxon>Pseudomonadati</taxon>
        <taxon>Pseudomonadota</taxon>
        <taxon>Betaproteobacteria</taxon>
        <taxon>Nitrosomonadales</taxon>
        <taxon>OM43 clade</taxon>
    </lineage>
</organism>
<evidence type="ECO:0000313" key="5">
    <source>
        <dbReference type="Proteomes" id="UP000054262"/>
    </source>
</evidence>
<dbReference type="PANTHER" id="PTHR35936">
    <property type="entry name" value="MEMBRANE-BOUND LYTIC MUREIN TRANSGLYCOSYLASE F"/>
    <property type="match status" value="1"/>
</dbReference>
<dbReference type="InterPro" id="IPR001638">
    <property type="entry name" value="Solute-binding_3/MltF_N"/>
</dbReference>
<accession>A0P5H5</accession>
<dbReference type="Pfam" id="PF00497">
    <property type="entry name" value="SBP_bac_3"/>
    <property type="match status" value="1"/>
</dbReference>
<comment type="caution">
    <text evidence="4">The sequence shown here is derived from an EMBL/GenBank/DDBJ whole genome shotgun (WGS) entry which is preliminary data.</text>
</comment>
<feature type="signal peptide" evidence="2">
    <location>
        <begin position="1"/>
        <end position="20"/>
    </location>
</feature>
<dbReference type="OrthoDB" id="176845at2"/>
<dbReference type="SUPFAM" id="SSF53850">
    <property type="entry name" value="Periplasmic binding protein-like II"/>
    <property type="match status" value="1"/>
</dbReference>
<name>A0P5H5_9PROT</name>
<dbReference type="Proteomes" id="UP000054262">
    <property type="component" value="Unassembled WGS sequence"/>
</dbReference>
<dbReference type="AlphaFoldDB" id="A0P5H5"/>
<reference evidence="4 5" key="1">
    <citation type="submission" date="2006-11" db="EMBL/GenBank/DDBJ databases">
        <authorList>
            <person name="Giovannoni S."/>
            <person name="Vergin K."/>
            <person name="Ferriera S."/>
            <person name="Johnson J."/>
            <person name="Kravitz S."/>
            <person name="Beeson K."/>
            <person name="Sutton G."/>
            <person name="Rogers Y.-H."/>
            <person name="Friedman R."/>
            <person name="Frazier M."/>
            <person name="Venter J.C."/>
        </authorList>
    </citation>
    <scope>NUCLEOTIDE SEQUENCE [LARGE SCALE GENOMIC DNA]</scope>
    <source>
        <strain evidence="4 5">HTCC2181</strain>
    </source>
</reference>